<protein>
    <submittedName>
        <fullName evidence="1">RNA polymerase subunit sigma-70</fullName>
    </submittedName>
</protein>
<gene>
    <name evidence="1" type="ORF">R6G86_01995</name>
</gene>
<comment type="caution">
    <text evidence="1">The sequence shown here is derived from an EMBL/GenBank/DDBJ whole genome shotgun (WGS) entry which is preliminary data.</text>
</comment>
<dbReference type="Proteomes" id="UP001275049">
    <property type="component" value="Unassembled WGS sequence"/>
</dbReference>
<organism evidence="1 2">
    <name type="scientific">Actinotignum urinale</name>
    <dbReference type="NCBI Taxonomy" id="190146"/>
    <lineage>
        <taxon>Bacteria</taxon>
        <taxon>Bacillati</taxon>
        <taxon>Actinomycetota</taxon>
        <taxon>Actinomycetes</taxon>
        <taxon>Actinomycetales</taxon>
        <taxon>Actinomycetaceae</taxon>
        <taxon>Actinotignum</taxon>
    </lineage>
</organism>
<sequence>MGFDTREQKAIRRLRADQVSYRRISQILGLPPTSVLRFVNALPASTTRVPDDVLGWCPWCGGRLYRRTDGKQQRFCSEAHRRAWWKAHPEAKRRTAIYTFTCAGCATTFTAYGNKKRKYCSHACYVTHRGTA</sequence>
<accession>A0ABU5G585</accession>
<keyword evidence="2" id="KW-1185">Reference proteome</keyword>
<dbReference type="RefSeq" id="WP_320754924.1">
    <property type="nucleotide sequence ID" value="NZ_JAWNGA010000002.1"/>
</dbReference>
<dbReference type="EMBL" id="JAWNGA010000002">
    <property type="protein sequence ID" value="MDY5132517.1"/>
    <property type="molecule type" value="Genomic_DNA"/>
</dbReference>
<evidence type="ECO:0000313" key="2">
    <source>
        <dbReference type="Proteomes" id="UP001275049"/>
    </source>
</evidence>
<evidence type="ECO:0000313" key="1">
    <source>
        <dbReference type="EMBL" id="MDY5132517.1"/>
    </source>
</evidence>
<proteinExistence type="predicted"/>
<reference evidence="1 2" key="1">
    <citation type="submission" date="2023-10" db="EMBL/GenBank/DDBJ databases">
        <title>Whole Genome based description of the genera Actinobaculum and Actinotignum reveals a complex phylogenetic relationship within the species included in the genus Actinotignum.</title>
        <authorList>
            <person name="Jensen C.S."/>
            <person name="Dargis R."/>
            <person name="Kemp M."/>
            <person name="Christensen J.J."/>
        </authorList>
    </citation>
    <scope>NUCLEOTIDE SEQUENCE [LARGE SCALE GENOMIC DNA]</scope>
    <source>
        <strain evidence="1 2">SLA_B974</strain>
    </source>
</reference>
<name>A0ABU5G585_9ACTO</name>